<evidence type="ECO:0000259" key="2">
    <source>
        <dbReference type="Pfam" id="PF13460"/>
    </source>
</evidence>
<feature type="compositionally biased region" description="Basic residues" evidence="1">
    <location>
        <begin position="289"/>
        <end position="300"/>
    </location>
</feature>
<dbReference type="PANTHER" id="PTHR15020">
    <property type="entry name" value="FLAVIN REDUCTASE-RELATED"/>
    <property type="match status" value="1"/>
</dbReference>
<evidence type="ECO:0000313" key="4">
    <source>
        <dbReference type="Proteomes" id="UP000777482"/>
    </source>
</evidence>
<name>A0A9P6VUR7_RHOMI</name>
<dbReference type="AlphaFoldDB" id="A0A9P6VUR7"/>
<feature type="domain" description="NAD(P)-binding" evidence="2">
    <location>
        <begin position="8"/>
        <end position="241"/>
    </location>
</feature>
<dbReference type="Proteomes" id="UP000777482">
    <property type="component" value="Unassembled WGS sequence"/>
</dbReference>
<dbReference type="EMBL" id="PUHQ01000148">
    <property type="protein sequence ID" value="KAG0654468.1"/>
    <property type="molecule type" value="Genomic_DNA"/>
</dbReference>
<protein>
    <recommendedName>
        <fullName evidence="2">NAD(P)-binding domain-containing protein</fullName>
    </recommendedName>
</protein>
<dbReference type="Gene3D" id="3.40.50.720">
    <property type="entry name" value="NAD(P)-binding Rossmann-like Domain"/>
    <property type="match status" value="1"/>
</dbReference>
<dbReference type="Pfam" id="PF13460">
    <property type="entry name" value="NAD_binding_10"/>
    <property type="match status" value="1"/>
</dbReference>
<dbReference type="PANTHER" id="PTHR15020:SF50">
    <property type="entry name" value="UPF0659 PROTEIN YMR090W"/>
    <property type="match status" value="1"/>
</dbReference>
<evidence type="ECO:0000313" key="3">
    <source>
        <dbReference type="EMBL" id="KAG0654468.1"/>
    </source>
</evidence>
<gene>
    <name evidence="3" type="ORF">C6P46_001633</name>
</gene>
<keyword evidence="4" id="KW-1185">Reference proteome</keyword>
<dbReference type="SUPFAM" id="SSF51735">
    <property type="entry name" value="NAD(P)-binding Rossmann-fold domains"/>
    <property type="match status" value="1"/>
</dbReference>
<feature type="compositionally biased region" description="Low complexity" evidence="1">
    <location>
        <begin position="437"/>
        <end position="452"/>
    </location>
</feature>
<accession>A0A9P6VUR7</accession>
<sequence length="510" mass="54629">MSKIVIVGGSGKIAKLFSRLATSKTGAQITSLVRSRDHFDAISETGATPQLLDIESAKVEELQQAFEGAQGVLFAAGAGGKGPKERTRKVDEEGAIKASLEPSGRSPHRLAARKRRAELDHRQPETPAVFDAIERLSSSPKPYLVLIGALDTRDTSQAPPAHYTEKDIEGSKKAHEAIGAYYDAKLAADLNLSRRTAFPWTIIRPGGLLDDEPTGKVTAGKTGMGSITRGDVAASILALFNSALAENDSSAPKAAGLAIDLIQQGEGKDTLAHSPGGPGSAHDQEPRVKLSRKRSRKRLRSEKAAWLSERSRPRETLGSMSAGQTQAASRMPRNQSTSRRMSRRSSDSDSSSDESYGHPARRDRALYSPSYGLHRSGSDSSAGEGPSRPRRAIVRPGHDDEEEIEMQPFHSPFDEESLIAHAHTTSAEPGNSRGNTAHSRSGSRSSRSAAHHVGQTAPSDGGPTPTQPARRSFSQRIQWRAIFTTRVSTNEEVQLYSGAPADGLSAPFGT</sequence>
<dbReference type="InterPro" id="IPR016040">
    <property type="entry name" value="NAD(P)-bd_dom"/>
</dbReference>
<feature type="compositionally biased region" description="Basic residues" evidence="1">
    <location>
        <begin position="106"/>
        <end position="116"/>
    </location>
</feature>
<reference evidence="3 4" key="1">
    <citation type="submission" date="2020-11" db="EMBL/GenBank/DDBJ databases">
        <title>Kefir isolates.</title>
        <authorList>
            <person name="Marcisauskas S."/>
            <person name="Kim Y."/>
            <person name="Blasche S."/>
        </authorList>
    </citation>
    <scope>NUCLEOTIDE SEQUENCE [LARGE SCALE GENOMIC DNA]</scope>
    <source>
        <strain evidence="3 4">KR</strain>
    </source>
</reference>
<comment type="caution">
    <text evidence="3">The sequence shown here is derived from an EMBL/GenBank/DDBJ whole genome shotgun (WGS) entry which is preliminary data.</text>
</comment>
<feature type="compositionally biased region" description="Polar residues" evidence="1">
    <location>
        <begin position="318"/>
        <end position="335"/>
    </location>
</feature>
<proteinExistence type="predicted"/>
<dbReference type="OrthoDB" id="10254604at2759"/>
<organism evidence="3 4">
    <name type="scientific">Rhodotorula mucilaginosa</name>
    <name type="common">Yeast</name>
    <name type="synonym">Rhodotorula rubra</name>
    <dbReference type="NCBI Taxonomy" id="5537"/>
    <lineage>
        <taxon>Eukaryota</taxon>
        <taxon>Fungi</taxon>
        <taxon>Dikarya</taxon>
        <taxon>Basidiomycota</taxon>
        <taxon>Pucciniomycotina</taxon>
        <taxon>Microbotryomycetes</taxon>
        <taxon>Sporidiobolales</taxon>
        <taxon>Sporidiobolaceae</taxon>
        <taxon>Rhodotorula</taxon>
    </lineage>
</organism>
<feature type="region of interest" description="Disordered" evidence="1">
    <location>
        <begin position="268"/>
        <end position="399"/>
    </location>
</feature>
<feature type="region of interest" description="Disordered" evidence="1">
    <location>
        <begin position="411"/>
        <end position="475"/>
    </location>
</feature>
<feature type="compositionally biased region" description="Polar residues" evidence="1">
    <location>
        <begin position="423"/>
        <end position="436"/>
    </location>
</feature>
<evidence type="ECO:0000256" key="1">
    <source>
        <dbReference type="SAM" id="MobiDB-lite"/>
    </source>
</evidence>
<dbReference type="InterPro" id="IPR036291">
    <property type="entry name" value="NAD(P)-bd_dom_sf"/>
</dbReference>
<feature type="region of interest" description="Disordered" evidence="1">
    <location>
        <begin position="100"/>
        <end position="123"/>
    </location>
</feature>